<dbReference type="InterPro" id="IPR025402">
    <property type="entry name" value="DMP19_C"/>
</dbReference>
<dbReference type="OrthoDB" id="8606126at2"/>
<accession>F3ZT58</accession>
<dbReference type="eggNOG" id="ENOG5031TKA">
    <property type="taxonomic scope" value="Bacteria"/>
</dbReference>
<dbReference type="HOGENOM" id="CLU_107474_0_0_10"/>
<evidence type="ECO:0000313" key="2">
    <source>
        <dbReference type="EMBL" id="EGJ71020.1"/>
    </source>
</evidence>
<protein>
    <recommendedName>
        <fullName evidence="1">DNA mimic protein DMP19 C-terminal domain-containing protein</fullName>
    </recommendedName>
</protein>
<dbReference type="Gene3D" id="1.20.1420.60">
    <property type="match status" value="1"/>
</dbReference>
<reference evidence="2 3" key="1">
    <citation type="journal article" date="2011" name="Stand. Genomic Sci.">
        <title>Non-contiguous finished genome sequence of Bacteroides coprosuis type strain (PC139).</title>
        <authorList>
            <person name="Land M."/>
            <person name="Held B."/>
            <person name="Gronow S."/>
            <person name="Abt B."/>
            <person name="Lucas S."/>
            <person name="Del Rio T.G."/>
            <person name="Nolan M."/>
            <person name="Tice H."/>
            <person name="Cheng J.F."/>
            <person name="Pitluck S."/>
            <person name="Liolios K."/>
            <person name="Pagani I."/>
            <person name="Ivanova N."/>
            <person name="Mavromatis K."/>
            <person name="Mikhailova N."/>
            <person name="Pati A."/>
            <person name="Tapia R."/>
            <person name="Han C."/>
            <person name="Goodwin L."/>
            <person name="Chen A."/>
            <person name="Palaniappan K."/>
            <person name="Hauser L."/>
            <person name="Brambilla E.M."/>
            <person name="Rohde M."/>
            <person name="Goker M."/>
            <person name="Detter J.C."/>
            <person name="Woyke T."/>
            <person name="Bristow J."/>
            <person name="Eisen J.A."/>
            <person name="Markowitz V."/>
            <person name="Hugenholtz P."/>
            <person name="Kyrpides N.C."/>
            <person name="Klenk H.P."/>
            <person name="Lapidus A."/>
        </authorList>
    </citation>
    <scope>NUCLEOTIDE SEQUENCE</scope>
    <source>
        <strain evidence="2 3">DSM 18011</strain>
    </source>
</reference>
<dbReference type="STRING" id="679937.Bcop_0806"/>
<dbReference type="Pfam" id="PF14300">
    <property type="entry name" value="DMP19"/>
    <property type="match status" value="1"/>
</dbReference>
<proteinExistence type="predicted"/>
<organism evidence="2 3">
    <name type="scientific">Bacteroides coprosuis DSM 18011</name>
    <dbReference type="NCBI Taxonomy" id="679937"/>
    <lineage>
        <taxon>Bacteria</taxon>
        <taxon>Pseudomonadati</taxon>
        <taxon>Bacteroidota</taxon>
        <taxon>Bacteroidia</taxon>
        <taxon>Bacteroidales</taxon>
        <taxon>Bacteroidaceae</taxon>
        <taxon>Bacteroides</taxon>
    </lineage>
</organism>
<gene>
    <name evidence="2" type="ORF">Bcop_0806</name>
</gene>
<keyword evidence="3" id="KW-1185">Reference proteome</keyword>
<sequence>MVEIKEKDIQKAAAEGMDSFLRIFTDSYKAALLGELTSDKMGALNGDQHTLLAYHYFLDEVMVGGFCQLIQNGYGPYIFENPFAKAMRLWGLKDFSKLIYRAKEIYDVHKVDLVKERTEEEFMAMYEEYEAFDEIEETFFEEEELITTLIASYVDDHIEDFATIVKE</sequence>
<feature type="domain" description="DNA mimic protein DMP19 C-terminal" evidence="1">
    <location>
        <begin position="43"/>
        <end position="157"/>
    </location>
</feature>
<dbReference type="AlphaFoldDB" id="F3ZT58"/>
<dbReference type="EMBL" id="CM001167">
    <property type="protein sequence ID" value="EGJ71020.1"/>
    <property type="molecule type" value="Genomic_DNA"/>
</dbReference>
<evidence type="ECO:0000259" key="1">
    <source>
        <dbReference type="Pfam" id="PF14300"/>
    </source>
</evidence>
<name>F3ZT58_9BACE</name>
<evidence type="ECO:0000313" key="3">
    <source>
        <dbReference type="Proteomes" id="UP000018439"/>
    </source>
</evidence>
<dbReference type="Proteomes" id="UP000018439">
    <property type="component" value="Chromosome"/>
</dbReference>